<comment type="caution">
    <text evidence="4">The sequence shown here is derived from an EMBL/GenBank/DDBJ whole genome shotgun (WGS) entry which is preliminary data.</text>
</comment>
<protein>
    <recommendedName>
        <fullName evidence="3">Triosephosphate isomerase</fullName>
        <ecNumber evidence="3">5.3.1.1</ecNumber>
    </recommendedName>
</protein>
<dbReference type="GO" id="GO:0006096">
    <property type="term" value="P:glycolytic process"/>
    <property type="evidence" value="ECO:0007669"/>
    <property type="project" value="UniProtKB-UniPathway"/>
</dbReference>
<dbReference type="InterPro" id="IPR035990">
    <property type="entry name" value="TIM_sf"/>
</dbReference>
<evidence type="ECO:0000313" key="4">
    <source>
        <dbReference type="EMBL" id="OGK39537.1"/>
    </source>
</evidence>
<dbReference type="PANTHER" id="PTHR21139:SF42">
    <property type="entry name" value="TRIOSEPHOSPHATE ISOMERASE"/>
    <property type="match status" value="1"/>
</dbReference>
<keyword evidence="3" id="KW-0963">Cytoplasm</keyword>
<dbReference type="STRING" id="1802056.A2954_07695"/>
<accession>A0A1F7I828</accession>
<dbReference type="AlphaFoldDB" id="A0A1F7I828"/>
<dbReference type="Pfam" id="PF00121">
    <property type="entry name" value="TIM"/>
    <property type="match status" value="2"/>
</dbReference>
<dbReference type="CDD" id="cd00311">
    <property type="entry name" value="TIM"/>
    <property type="match status" value="1"/>
</dbReference>
<dbReference type="UniPathway" id="UPA00109">
    <property type="reaction ID" value="UER00189"/>
</dbReference>
<dbReference type="InterPro" id="IPR013785">
    <property type="entry name" value="Aldolase_TIM"/>
</dbReference>
<comment type="pathway">
    <text evidence="3">Carbohydrate biosynthesis; gluconeogenesis.</text>
</comment>
<comment type="subunit">
    <text evidence="3">Homodimer.</text>
</comment>
<keyword evidence="3" id="KW-0324">Glycolysis</keyword>
<dbReference type="PROSITE" id="PS51440">
    <property type="entry name" value="TIM_2"/>
    <property type="match status" value="1"/>
</dbReference>
<dbReference type="Gene3D" id="3.20.20.70">
    <property type="entry name" value="Aldolase class I"/>
    <property type="match status" value="2"/>
</dbReference>
<keyword evidence="2 3" id="KW-0413">Isomerase</keyword>
<comment type="catalytic activity">
    <reaction evidence="3">
        <text>D-glyceraldehyde 3-phosphate = dihydroxyacetone phosphate</text>
        <dbReference type="Rhea" id="RHEA:18585"/>
        <dbReference type="ChEBI" id="CHEBI:57642"/>
        <dbReference type="ChEBI" id="CHEBI:59776"/>
        <dbReference type="EC" id="5.3.1.1"/>
    </reaction>
</comment>
<dbReference type="UniPathway" id="UPA00138"/>
<proteinExistence type="inferred from homology"/>
<sequence>MRYFIANWKANKNLNEALGWIDKFLSLELFDDHKKIVICPPTPLIYPLKEKIKGKKNICLGSQDISVFEEGTFTGEVTAKTLSGLIDYAIIGHSERLKNFFESDDTNYKKIRSALKYNINPLLCVRDENIKIPPGVKHIVYEPPWAISKGLEDSLDTTIEVTPEKAIAVRKTLNIADGAYFIYGGSVNPNNIKEYSKFPQIDGVLVGGASLDPEVFSQIINLSLS</sequence>
<dbReference type="PANTHER" id="PTHR21139">
    <property type="entry name" value="TRIOSEPHOSPHATE ISOMERASE"/>
    <property type="match status" value="1"/>
</dbReference>
<keyword evidence="3" id="KW-0312">Gluconeogenesis</keyword>
<dbReference type="GO" id="GO:0046166">
    <property type="term" value="P:glyceraldehyde-3-phosphate biosynthetic process"/>
    <property type="evidence" value="ECO:0007669"/>
    <property type="project" value="TreeGrafter"/>
</dbReference>
<organism evidence="4 5">
    <name type="scientific">Candidatus Roizmanbacteria bacterium RIFCSPLOWO2_01_FULL_37_12</name>
    <dbReference type="NCBI Taxonomy" id="1802056"/>
    <lineage>
        <taxon>Bacteria</taxon>
        <taxon>Candidatus Roizmaniibacteriota</taxon>
    </lineage>
</organism>
<name>A0A1F7I828_9BACT</name>
<dbReference type="GO" id="GO:0004807">
    <property type="term" value="F:triose-phosphate isomerase activity"/>
    <property type="evidence" value="ECO:0007669"/>
    <property type="project" value="UniProtKB-EC"/>
</dbReference>
<comment type="similarity">
    <text evidence="1 3">Belongs to the triosephosphate isomerase family.</text>
</comment>
<evidence type="ECO:0000256" key="3">
    <source>
        <dbReference type="RuleBase" id="RU363013"/>
    </source>
</evidence>
<dbReference type="InterPro" id="IPR000652">
    <property type="entry name" value="Triosephosphate_isomerase"/>
</dbReference>
<dbReference type="EC" id="5.3.1.1" evidence="3"/>
<reference evidence="4 5" key="1">
    <citation type="journal article" date="2016" name="Nat. Commun.">
        <title>Thousands of microbial genomes shed light on interconnected biogeochemical processes in an aquifer system.</title>
        <authorList>
            <person name="Anantharaman K."/>
            <person name="Brown C.T."/>
            <person name="Hug L.A."/>
            <person name="Sharon I."/>
            <person name="Castelle C.J."/>
            <person name="Probst A.J."/>
            <person name="Thomas B.C."/>
            <person name="Singh A."/>
            <person name="Wilkins M.J."/>
            <person name="Karaoz U."/>
            <person name="Brodie E.L."/>
            <person name="Williams K.H."/>
            <person name="Hubbard S.S."/>
            <person name="Banfield J.F."/>
        </authorList>
    </citation>
    <scope>NUCLEOTIDE SEQUENCE [LARGE SCALE GENOMIC DNA]</scope>
</reference>
<comment type="pathway">
    <text evidence="3">Carbohydrate degradation; glycolysis; D-glyceraldehyde 3-phosphate from glycerone phosphate: step 1/1.</text>
</comment>
<evidence type="ECO:0000256" key="2">
    <source>
        <dbReference type="ARBA" id="ARBA00023235"/>
    </source>
</evidence>
<dbReference type="SUPFAM" id="SSF51351">
    <property type="entry name" value="Triosephosphate isomerase (TIM)"/>
    <property type="match status" value="1"/>
</dbReference>
<dbReference type="EMBL" id="MGAG01000040">
    <property type="protein sequence ID" value="OGK39537.1"/>
    <property type="molecule type" value="Genomic_DNA"/>
</dbReference>
<comment type="subcellular location">
    <subcellularLocation>
        <location evidence="3">Cytoplasm</location>
    </subcellularLocation>
</comment>
<evidence type="ECO:0000256" key="1">
    <source>
        <dbReference type="ARBA" id="ARBA00007422"/>
    </source>
</evidence>
<dbReference type="Proteomes" id="UP000177698">
    <property type="component" value="Unassembled WGS sequence"/>
</dbReference>
<evidence type="ECO:0000313" key="5">
    <source>
        <dbReference type="Proteomes" id="UP000177698"/>
    </source>
</evidence>
<dbReference type="GO" id="GO:0005829">
    <property type="term" value="C:cytosol"/>
    <property type="evidence" value="ECO:0007669"/>
    <property type="project" value="TreeGrafter"/>
</dbReference>
<gene>
    <name evidence="4" type="ORF">A2954_07695</name>
</gene>
<dbReference type="GO" id="GO:0006094">
    <property type="term" value="P:gluconeogenesis"/>
    <property type="evidence" value="ECO:0007669"/>
    <property type="project" value="UniProtKB-UniPathway"/>
</dbReference>
<dbReference type="GO" id="GO:0019563">
    <property type="term" value="P:glycerol catabolic process"/>
    <property type="evidence" value="ECO:0007669"/>
    <property type="project" value="TreeGrafter"/>
</dbReference>